<name>A0A9D4ZSB8_ADICA</name>
<feature type="region of interest" description="Disordered" evidence="1">
    <location>
        <begin position="1"/>
        <end position="32"/>
    </location>
</feature>
<protein>
    <submittedName>
        <fullName evidence="2">Uncharacterized protein</fullName>
    </submittedName>
</protein>
<dbReference type="AlphaFoldDB" id="A0A9D4ZSB8"/>
<feature type="compositionally biased region" description="Basic residues" evidence="1">
    <location>
        <begin position="9"/>
        <end position="18"/>
    </location>
</feature>
<feature type="non-terminal residue" evidence="2">
    <location>
        <position position="1"/>
    </location>
</feature>
<evidence type="ECO:0000313" key="2">
    <source>
        <dbReference type="EMBL" id="KAI5083737.1"/>
    </source>
</evidence>
<evidence type="ECO:0000256" key="1">
    <source>
        <dbReference type="SAM" id="MobiDB-lite"/>
    </source>
</evidence>
<dbReference type="Proteomes" id="UP000886520">
    <property type="component" value="Chromosome 3"/>
</dbReference>
<gene>
    <name evidence="2" type="ORF">GOP47_0003480</name>
</gene>
<keyword evidence="3" id="KW-1185">Reference proteome</keyword>
<reference evidence="2" key="1">
    <citation type="submission" date="2021-01" db="EMBL/GenBank/DDBJ databases">
        <title>Adiantum capillus-veneris genome.</title>
        <authorList>
            <person name="Fang Y."/>
            <person name="Liao Q."/>
        </authorList>
    </citation>
    <scope>NUCLEOTIDE SEQUENCE</scope>
    <source>
        <strain evidence="2">H3</strain>
        <tissue evidence="2">Leaf</tissue>
    </source>
</reference>
<organism evidence="2 3">
    <name type="scientific">Adiantum capillus-veneris</name>
    <name type="common">Maidenhair fern</name>
    <dbReference type="NCBI Taxonomy" id="13818"/>
    <lineage>
        <taxon>Eukaryota</taxon>
        <taxon>Viridiplantae</taxon>
        <taxon>Streptophyta</taxon>
        <taxon>Embryophyta</taxon>
        <taxon>Tracheophyta</taxon>
        <taxon>Polypodiopsida</taxon>
        <taxon>Polypodiidae</taxon>
        <taxon>Polypodiales</taxon>
        <taxon>Pteridineae</taxon>
        <taxon>Pteridaceae</taxon>
        <taxon>Vittarioideae</taxon>
        <taxon>Adiantum</taxon>
    </lineage>
</organism>
<comment type="caution">
    <text evidence="2">The sequence shown here is derived from an EMBL/GenBank/DDBJ whole genome shotgun (WGS) entry which is preliminary data.</text>
</comment>
<sequence length="113" mass="12047">ESVGAWRSRQQKKKRKGNAKVTGKGGATGGRLKNTVSKCKGGGLMEKCYLHVGGRGEQWGSSKAKSTWRGAVSGNWGGGSIADEIGGDPCTEDAKKKRCRDWDCVDGKESATW</sequence>
<accession>A0A9D4ZSB8</accession>
<dbReference type="EMBL" id="JABFUD020000002">
    <property type="protein sequence ID" value="KAI5083737.1"/>
    <property type="molecule type" value="Genomic_DNA"/>
</dbReference>
<evidence type="ECO:0000313" key="3">
    <source>
        <dbReference type="Proteomes" id="UP000886520"/>
    </source>
</evidence>
<proteinExistence type="predicted"/>